<evidence type="ECO:0000313" key="4">
    <source>
        <dbReference type="Proteomes" id="UP000177208"/>
    </source>
</evidence>
<proteinExistence type="predicted"/>
<dbReference type="SMART" id="SM00287">
    <property type="entry name" value="SH3b"/>
    <property type="match status" value="1"/>
</dbReference>
<sequence>MKGKLILLTILLLGFAGYVAVRFFILDSQNVYGRIKVVSSPVSSVFIDNLAIGKTPYEQKYKIGEYMLKLIPEGTATDTASWQEKINIYKNSLTYVNRELGSTDLTSAGEIFTTSKMEKPPKDPNHGEIYIETEPQGAIVYLDNDEKGIASLIMSDVLKGDHELTVFLPKFLRRTQKINVDAGFRVNAMFKLAIDQSAQGATEQAGKTEESKQATESATTKTTILIKDTETGFLRVREGPTTSASESARVSPGADFELLDEQNGWYKIEYEKGKEGWVSSQYAEKQ</sequence>
<dbReference type="InterPro" id="IPR013229">
    <property type="entry name" value="PEGA"/>
</dbReference>
<protein>
    <recommendedName>
        <fullName evidence="2">SH3b domain-containing protein</fullName>
    </recommendedName>
</protein>
<reference evidence="3 4" key="1">
    <citation type="journal article" date="2016" name="Nat. Commun.">
        <title>Thousands of microbial genomes shed light on interconnected biogeochemical processes in an aquifer system.</title>
        <authorList>
            <person name="Anantharaman K."/>
            <person name="Brown C.T."/>
            <person name="Hug L.A."/>
            <person name="Sharon I."/>
            <person name="Castelle C.J."/>
            <person name="Probst A.J."/>
            <person name="Thomas B.C."/>
            <person name="Singh A."/>
            <person name="Wilkins M.J."/>
            <person name="Karaoz U."/>
            <person name="Brodie E.L."/>
            <person name="Williams K.H."/>
            <person name="Hubbard S.S."/>
            <person name="Banfield J.F."/>
        </authorList>
    </citation>
    <scope>NUCLEOTIDE SEQUENCE [LARGE SCALE GENOMIC DNA]</scope>
</reference>
<feature type="domain" description="SH3b" evidence="2">
    <location>
        <begin position="221"/>
        <end position="286"/>
    </location>
</feature>
<accession>A0A1F7GE50</accession>
<dbReference type="AlphaFoldDB" id="A0A1F7GE50"/>
<dbReference type="PANTHER" id="PTHR36194:SF1">
    <property type="entry name" value="S-LAYER-LIKE PROTEIN"/>
    <property type="match status" value="1"/>
</dbReference>
<evidence type="ECO:0000313" key="3">
    <source>
        <dbReference type="EMBL" id="OGK17220.1"/>
    </source>
</evidence>
<dbReference type="Gene3D" id="2.30.30.40">
    <property type="entry name" value="SH3 Domains"/>
    <property type="match status" value="1"/>
</dbReference>
<name>A0A1F7GE50_9BACT</name>
<feature type="region of interest" description="Disordered" evidence="1">
    <location>
        <begin position="201"/>
        <end position="221"/>
    </location>
</feature>
<comment type="caution">
    <text evidence="3">The sequence shown here is derived from an EMBL/GenBank/DDBJ whole genome shotgun (WGS) entry which is preliminary data.</text>
</comment>
<evidence type="ECO:0000259" key="2">
    <source>
        <dbReference type="PROSITE" id="PS51781"/>
    </source>
</evidence>
<dbReference type="Pfam" id="PF08308">
    <property type="entry name" value="PEGA"/>
    <property type="match status" value="1"/>
</dbReference>
<evidence type="ECO:0000256" key="1">
    <source>
        <dbReference type="SAM" id="MobiDB-lite"/>
    </source>
</evidence>
<dbReference type="Pfam" id="PF08239">
    <property type="entry name" value="SH3_3"/>
    <property type="match status" value="1"/>
</dbReference>
<dbReference type="EMBL" id="MFZG01000010">
    <property type="protein sequence ID" value="OGK17220.1"/>
    <property type="molecule type" value="Genomic_DNA"/>
</dbReference>
<dbReference type="PROSITE" id="PS51781">
    <property type="entry name" value="SH3B"/>
    <property type="match status" value="1"/>
</dbReference>
<gene>
    <name evidence="3" type="ORF">A2774_02360</name>
</gene>
<dbReference type="Proteomes" id="UP000177208">
    <property type="component" value="Unassembled WGS sequence"/>
</dbReference>
<organism evidence="3 4">
    <name type="scientific">Candidatus Roizmanbacteria bacterium RIFCSPHIGHO2_01_FULL_39_12c</name>
    <dbReference type="NCBI Taxonomy" id="1802031"/>
    <lineage>
        <taxon>Bacteria</taxon>
        <taxon>Candidatus Roizmaniibacteriota</taxon>
    </lineage>
</organism>
<dbReference type="PANTHER" id="PTHR36194">
    <property type="entry name" value="S-LAYER-LIKE PROTEIN"/>
    <property type="match status" value="1"/>
</dbReference>
<dbReference type="InterPro" id="IPR003646">
    <property type="entry name" value="SH3-like_bac-type"/>
</dbReference>